<reference evidence="1 2" key="1">
    <citation type="submission" date="2018-08" db="EMBL/GenBank/DDBJ databases">
        <title>A genome reference for cultivated species of the human gut microbiota.</title>
        <authorList>
            <person name="Zou Y."/>
            <person name="Xue W."/>
            <person name="Luo G."/>
        </authorList>
    </citation>
    <scope>NUCLEOTIDE SEQUENCE [LARGE SCALE GENOMIC DNA]</scope>
    <source>
        <strain evidence="1 2">AF18-46</strain>
    </source>
</reference>
<dbReference type="CDD" id="cd00958">
    <property type="entry name" value="DhnA"/>
    <property type="match status" value="1"/>
</dbReference>
<accession>A0A412PFH3</accession>
<dbReference type="InterPro" id="IPR013785">
    <property type="entry name" value="Aldolase_TIM"/>
</dbReference>
<organism evidence="1 2">
    <name type="scientific">Solobacterium moorei</name>
    <dbReference type="NCBI Taxonomy" id="102148"/>
    <lineage>
        <taxon>Bacteria</taxon>
        <taxon>Bacillati</taxon>
        <taxon>Bacillota</taxon>
        <taxon>Erysipelotrichia</taxon>
        <taxon>Erysipelotrichales</taxon>
        <taxon>Erysipelotrichaceae</taxon>
        <taxon>Solobacterium</taxon>
    </lineage>
</organism>
<dbReference type="Gene3D" id="3.20.20.70">
    <property type="entry name" value="Aldolase class I"/>
    <property type="match status" value="1"/>
</dbReference>
<name>A0A412PFH3_9FIRM</name>
<dbReference type="RefSeq" id="WP_006525171.1">
    <property type="nucleotide sequence ID" value="NZ_CABJCF010000002.1"/>
</dbReference>
<dbReference type="InterPro" id="IPR041720">
    <property type="entry name" value="FbaB-like"/>
</dbReference>
<gene>
    <name evidence="1" type="ORF">DWX20_06145</name>
</gene>
<comment type="caution">
    <text evidence="1">The sequence shown here is derived from an EMBL/GenBank/DDBJ whole genome shotgun (WGS) entry which is preliminary data.</text>
</comment>
<evidence type="ECO:0000313" key="1">
    <source>
        <dbReference type="EMBL" id="RGT56385.1"/>
    </source>
</evidence>
<dbReference type="PANTHER" id="PTHR47916">
    <property type="entry name" value="FRUCTOSE-BISPHOSPHATE ALDOLASE CLASS 1"/>
    <property type="match status" value="1"/>
</dbReference>
<dbReference type="SMART" id="SM01133">
    <property type="entry name" value="DeoC"/>
    <property type="match status" value="1"/>
</dbReference>
<dbReference type="GO" id="GO:0004332">
    <property type="term" value="F:fructose-bisphosphate aldolase activity"/>
    <property type="evidence" value="ECO:0007669"/>
    <property type="project" value="InterPro"/>
</dbReference>
<dbReference type="AlphaFoldDB" id="A0A412PFH3"/>
<dbReference type="Pfam" id="PF01791">
    <property type="entry name" value="DeoC"/>
    <property type="match status" value="1"/>
</dbReference>
<proteinExistence type="predicted"/>
<dbReference type="PANTHER" id="PTHR47916:SF1">
    <property type="entry name" value="3-HYDROXY-5-PHOSPHONOOXYPENTANE-2,4-DIONE THIOLASE"/>
    <property type="match status" value="1"/>
</dbReference>
<dbReference type="Proteomes" id="UP000284731">
    <property type="component" value="Unassembled WGS sequence"/>
</dbReference>
<dbReference type="InterPro" id="IPR050456">
    <property type="entry name" value="DeoC/FbaB_aldolase"/>
</dbReference>
<sequence>MKNRLNKIFKNDGKTFILAMDHGSGLNVLPELAEPEKIIDIAIHNGVDAIICTYGIYKRFSKHFENIPAIIRADGGSSAIGKGNSKTLGVIDVEDVVKLGGDGVVCMCFPGADYEQESIESLQHFVTDGDKWGIPICAEVLPKGWDNSNWTPDNLTFVSRVGAEMGADYIKTQYTGDKESFAKLTSSVFAPVIILGGPGNGTPEALLTSIKESIESGGAGVAIGRSIWKHSNPAAYCRAITSIVHENASVEEAMEILNNEK</sequence>
<dbReference type="SUPFAM" id="SSF51569">
    <property type="entry name" value="Aldolase"/>
    <property type="match status" value="1"/>
</dbReference>
<protein>
    <submittedName>
        <fullName evidence="1">Aldolase</fullName>
    </submittedName>
</protein>
<evidence type="ECO:0000313" key="2">
    <source>
        <dbReference type="Proteomes" id="UP000284731"/>
    </source>
</evidence>
<dbReference type="InterPro" id="IPR002915">
    <property type="entry name" value="DeoC/FbaB/LacD_aldolase"/>
</dbReference>
<dbReference type="PIRSF" id="PIRSF038992">
    <property type="entry name" value="Aldolase_Ia"/>
    <property type="match status" value="1"/>
</dbReference>
<dbReference type="EMBL" id="QRWX01000002">
    <property type="protein sequence ID" value="RGT56385.1"/>
    <property type="molecule type" value="Genomic_DNA"/>
</dbReference>